<organism evidence="1 2">
    <name type="scientific">Lactobacillus helveticus CIRM-BIA 953</name>
    <dbReference type="NCBI Taxonomy" id="1226335"/>
    <lineage>
        <taxon>Bacteria</taxon>
        <taxon>Bacillati</taxon>
        <taxon>Bacillota</taxon>
        <taxon>Bacilli</taxon>
        <taxon>Lactobacillales</taxon>
        <taxon>Lactobacillaceae</taxon>
        <taxon>Lactobacillus</taxon>
    </lineage>
</organism>
<evidence type="ECO:0000313" key="2">
    <source>
        <dbReference type="Proteomes" id="UP000017243"/>
    </source>
</evidence>
<dbReference type="EMBL" id="CBUH010000174">
    <property type="protein sequence ID" value="CDI43608.1"/>
    <property type="molecule type" value="Genomic_DNA"/>
</dbReference>
<dbReference type="Proteomes" id="UP000017243">
    <property type="component" value="Unassembled WGS sequence"/>
</dbReference>
<protein>
    <submittedName>
        <fullName evidence="1">Uncharacterized protein</fullName>
    </submittedName>
</protein>
<sequence length="16" mass="1829">MLISILGWFVLFGYGI</sequence>
<proteinExistence type="predicted"/>
<gene>
    <name evidence="1" type="ORF">LHCIRMBIA953_01351</name>
</gene>
<reference evidence="1 2" key="1">
    <citation type="submission" date="2013-09" db="EMBL/GenBank/DDBJ databases">
        <title>Draft Genome Sequence of five Lactobacillus helveticus strains CIRM-BIA 101T, 103, 104, 951 and 953 isolated from milk product.</title>
        <authorList>
            <person name="Valence F."/>
            <person name="Chuat V."/>
            <person name="Ma L."/>
            <person name="Creno S."/>
            <person name="Falentin H."/>
            <person name="Lortal S."/>
            <person name="Bizet C."/>
            <person name="Clermont D."/>
            <person name="Loux V."/>
            <person name="Bouchier C."/>
            <person name="Cousin S."/>
        </authorList>
    </citation>
    <scope>NUCLEOTIDE SEQUENCE [LARGE SCALE GENOMIC DNA]</scope>
    <source>
        <strain evidence="1 2">CIRM-BIA 953</strain>
    </source>
</reference>
<accession>U4QG28</accession>
<name>U4QG28_LACHE</name>
<comment type="caution">
    <text evidence="1">The sequence shown here is derived from an EMBL/GenBank/DDBJ whole genome shotgun (WGS) entry which is preliminary data.</text>
</comment>
<dbReference type="AlphaFoldDB" id="U4QG28"/>
<evidence type="ECO:0000313" key="1">
    <source>
        <dbReference type="EMBL" id="CDI43608.1"/>
    </source>
</evidence>